<dbReference type="AlphaFoldDB" id="A0A8H7ZWD2"/>
<reference evidence="2 3" key="1">
    <citation type="journal article" name="Sci. Rep.">
        <title>Genome-scale phylogenetic analyses confirm Olpidium as the closest living zoosporic fungus to the non-flagellated, terrestrial fungi.</title>
        <authorList>
            <person name="Chang Y."/>
            <person name="Rochon D."/>
            <person name="Sekimoto S."/>
            <person name="Wang Y."/>
            <person name="Chovatia M."/>
            <person name="Sandor L."/>
            <person name="Salamov A."/>
            <person name="Grigoriev I.V."/>
            <person name="Stajich J.E."/>
            <person name="Spatafora J.W."/>
        </authorList>
    </citation>
    <scope>NUCLEOTIDE SEQUENCE [LARGE SCALE GENOMIC DNA]</scope>
    <source>
        <strain evidence="2">S191</strain>
    </source>
</reference>
<accession>A0A8H7ZWD2</accession>
<dbReference type="Proteomes" id="UP000673691">
    <property type="component" value="Unassembled WGS sequence"/>
</dbReference>
<dbReference type="EMBL" id="JAEFCI010005191">
    <property type="protein sequence ID" value="KAG5460459.1"/>
    <property type="molecule type" value="Genomic_DNA"/>
</dbReference>
<organism evidence="2 3">
    <name type="scientific">Olpidium bornovanus</name>
    <dbReference type="NCBI Taxonomy" id="278681"/>
    <lineage>
        <taxon>Eukaryota</taxon>
        <taxon>Fungi</taxon>
        <taxon>Fungi incertae sedis</taxon>
        <taxon>Olpidiomycota</taxon>
        <taxon>Olpidiomycotina</taxon>
        <taxon>Olpidiomycetes</taxon>
        <taxon>Olpidiales</taxon>
        <taxon>Olpidiaceae</taxon>
        <taxon>Olpidium</taxon>
    </lineage>
</organism>
<name>A0A8H7ZWD2_9FUNG</name>
<comment type="caution">
    <text evidence="2">The sequence shown here is derived from an EMBL/GenBank/DDBJ whole genome shotgun (WGS) entry which is preliminary data.</text>
</comment>
<gene>
    <name evidence="2" type="ORF">BJ554DRAFT_7489</name>
</gene>
<evidence type="ECO:0000313" key="2">
    <source>
        <dbReference type="EMBL" id="KAG5460459.1"/>
    </source>
</evidence>
<evidence type="ECO:0000256" key="1">
    <source>
        <dbReference type="SAM" id="MobiDB-lite"/>
    </source>
</evidence>
<proteinExistence type="predicted"/>
<keyword evidence="3" id="KW-1185">Reference proteome</keyword>
<feature type="region of interest" description="Disordered" evidence="1">
    <location>
        <begin position="202"/>
        <end position="222"/>
    </location>
</feature>
<evidence type="ECO:0000313" key="3">
    <source>
        <dbReference type="Proteomes" id="UP000673691"/>
    </source>
</evidence>
<sequence length="222" mass="24039">MSVQTPCSFPESSCREYGVGAAAKRARRIKRTARIVLAARIRQGAAKPGTRQHPGGSISSISDVDYVLGEIFFALEKGSRERELRPDCQVIAKALQNPRSPDRRQLYAGLIWRKKDAVPAVPAKPKKAEAAGTGNGEQDAPAEASVLILECTHREDLENLAKQWDAALATSDHVSDDAGLFREKSLIHSSGSEALTCLHVPQQPRNSSSESSLKSLITCDPL</sequence>
<feature type="compositionally biased region" description="Low complexity" evidence="1">
    <location>
        <begin position="207"/>
        <end position="216"/>
    </location>
</feature>
<protein>
    <submittedName>
        <fullName evidence="2">Uncharacterized protein</fullName>
    </submittedName>
</protein>